<feature type="compositionally biased region" description="Low complexity" evidence="2">
    <location>
        <begin position="368"/>
        <end position="386"/>
    </location>
</feature>
<keyword evidence="1" id="KW-0479">Metal-binding</keyword>
<dbReference type="InterPro" id="IPR013087">
    <property type="entry name" value="Znf_C2H2_type"/>
</dbReference>
<accession>A0A1Y2AZT8</accession>
<name>A0A1Y2AZT8_9FUNG</name>
<organism evidence="4 5">
    <name type="scientific">Neocallimastix californiae</name>
    <dbReference type="NCBI Taxonomy" id="1754190"/>
    <lineage>
        <taxon>Eukaryota</taxon>
        <taxon>Fungi</taxon>
        <taxon>Fungi incertae sedis</taxon>
        <taxon>Chytridiomycota</taxon>
        <taxon>Chytridiomycota incertae sedis</taxon>
        <taxon>Neocallimastigomycetes</taxon>
        <taxon>Neocallimastigales</taxon>
        <taxon>Neocallimastigaceae</taxon>
        <taxon>Neocallimastix</taxon>
    </lineage>
</organism>
<feature type="region of interest" description="Disordered" evidence="2">
    <location>
        <begin position="473"/>
        <end position="508"/>
    </location>
</feature>
<keyword evidence="5" id="KW-1185">Reference proteome</keyword>
<feature type="region of interest" description="Disordered" evidence="2">
    <location>
        <begin position="242"/>
        <end position="268"/>
    </location>
</feature>
<dbReference type="OrthoDB" id="2158770at2759"/>
<comment type="caution">
    <text evidence="4">The sequence shown here is derived from an EMBL/GenBank/DDBJ whole genome shotgun (WGS) entry which is preliminary data.</text>
</comment>
<evidence type="ECO:0000256" key="2">
    <source>
        <dbReference type="SAM" id="MobiDB-lite"/>
    </source>
</evidence>
<dbReference type="Gene3D" id="3.30.160.60">
    <property type="entry name" value="Classic Zinc Finger"/>
    <property type="match status" value="1"/>
</dbReference>
<feature type="domain" description="C2H2-type" evidence="3">
    <location>
        <begin position="417"/>
        <end position="447"/>
    </location>
</feature>
<keyword evidence="1" id="KW-0863">Zinc-finger</keyword>
<dbReference type="PROSITE" id="PS00028">
    <property type="entry name" value="ZINC_FINGER_C2H2_1"/>
    <property type="match status" value="1"/>
</dbReference>
<feature type="region of interest" description="Disordered" evidence="2">
    <location>
        <begin position="120"/>
        <end position="139"/>
    </location>
</feature>
<keyword evidence="1" id="KW-0862">Zinc</keyword>
<feature type="region of interest" description="Disordered" evidence="2">
    <location>
        <begin position="368"/>
        <end position="390"/>
    </location>
</feature>
<gene>
    <name evidence="4" type="ORF">LY90DRAFT_674207</name>
</gene>
<dbReference type="GO" id="GO:0008270">
    <property type="term" value="F:zinc ion binding"/>
    <property type="evidence" value="ECO:0007669"/>
    <property type="project" value="UniProtKB-KW"/>
</dbReference>
<evidence type="ECO:0000313" key="4">
    <source>
        <dbReference type="EMBL" id="ORY28099.1"/>
    </source>
</evidence>
<feature type="compositionally biased region" description="Low complexity" evidence="2">
    <location>
        <begin position="124"/>
        <end position="136"/>
    </location>
</feature>
<dbReference type="STRING" id="1754190.A0A1Y2AZT8"/>
<feature type="compositionally biased region" description="Low complexity" evidence="2">
    <location>
        <begin position="477"/>
        <end position="508"/>
    </location>
</feature>
<protein>
    <recommendedName>
        <fullName evidence="3">C2H2-type domain-containing protein</fullName>
    </recommendedName>
</protein>
<evidence type="ECO:0000259" key="3">
    <source>
        <dbReference type="PROSITE" id="PS50157"/>
    </source>
</evidence>
<sequence>MNYSLYPDILPSHTKSHFQKDYFIKEELNNDDVLTKSKVNIIDDISINDNLSEKIIMKRFISAVSKNIKNPNSKDVSLLTEAYPSTEENIIKAASILFFSIGHSSLISNKKSNDDELTEKDLDNMSYDDGSDSDSSCNSETECYCCGYYPIRNGVKRHKSHCDRRNKNSKIYYNNNKHIINRNYESCFENNTLHYMKNDININNKDNNNKECNNYTINDNKMKIEEKFREIEMNNDIKMEDQDQIEKKGRNNKRKRENIVNETSPNNNFNSLNQNEAFINKIYLQNQNTCNLSINNINNNNMYIHNSNELIIPQNVIKNETTINNTTFTHIPFRKIKCKTENINNLTPSLFSNSKSYYLDKLPIKNLNKTKSNDSTNSKSSKQSNKNKQEKITQHDLINGIRFFHLQPSNDPNARKYLCSYPGCTSAFQRKYNCRSHYSSVHLQLRPYHCDCGINFTRKYDLYRHDSMVHRRGPMMKNFNNKNKNSNNGKGNKNNNKANNSLKKNINTNCNNNKDEIIQNNKIISSINSLSINNGNNHISQPNITLEH</sequence>
<dbReference type="AlphaFoldDB" id="A0A1Y2AZT8"/>
<evidence type="ECO:0000313" key="5">
    <source>
        <dbReference type="Proteomes" id="UP000193920"/>
    </source>
</evidence>
<dbReference type="EMBL" id="MCOG01000188">
    <property type="protein sequence ID" value="ORY28099.1"/>
    <property type="molecule type" value="Genomic_DNA"/>
</dbReference>
<proteinExistence type="predicted"/>
<evidence type="ECO:0000256" key="1">
    <source>
        <dbReference type="PROSITE-ProRule" id="PRU00042"/>
    </source>
</evidence>
<dbReference type="PROSITE" id="PS50157">
    <property type="entry name" value="ZINC_FINGER_C2H2_2"/>
    <property type="match status" value="1"/>
</dbReference>
<reference evidence="4 5" key="1">
    <citation type="submission" date="2016-08" db="EMBL/GenBank/DDBJ databases">
        <title>A Parts List for Fungal Cellulosomes Revealed by Comparative Genomics.</title>
        <authorList>
            <consortium name="DOE Joint Genome Institute"/>
            <person name="Haitjema C.H."/>
            <person name="Gilmore S.P."/>
            <person name="Henske J.K."/>
            <person name="Solomon K.V."/>
            <person name="De Groot R."/>
            <person name="Kuo A."/>
            <person name="Mondo S.J."/>
            <person name="Salamov A.A."/>
            <person name="Labutti K."/>
            <person name="Zhao Z."/>
            <person name="Chiniquy J."/>
            <person name="Barry K."/>
            <person name="Brewer H.M."/>
            <person name="Purvine S.O."/>
            <person name="Wright A.T."/>
            <person name="Boxma B."/>
            <person name="Van Alen T."/>
            <person name="Hackstein J.H."/>
            <person name="Baker S.E."/>
            <person name="Grigoriev I.V."/>
            <person name="O'Malley M.A."/>
        </authorList>
    </citation>
    <scope>NUCLEOTIDE SEQUENCE [LARGE SCALE GENOMIC DNA]</scope>
    <source>
        <strain evidence="4 5">G1</strain>
    </source>
</reference>
<dbReference type="Proteomes" id="UP000193920">
    <property type="component" value="Unassembled WGS sequence"/>
</dbReference>